<dbReference type="AlphaFoldDB" id="A0AAN7GY07"/>
<reference evidence="2" key="1">
    <citation type="journal article" date="2023" name="Mol. Phylogenet. Evol.">
        <title>Genome-scale phylogeny and comparative genomics of the fungal order Sordariales.</title>
        <authorList>
            <person name="Hensen N."/>
            <person name="Bonometti L."/>
            <person name="Westerberg I."/>
            <person name="Brannstrom I.O."/>
            <person name="Guillou S."/>
            <person name="Cros-Aarteil S."/>
            <person name="Calhoun S."/>
            <person name="Haridas S."/>
            <person name="Kuo A."/>
            <person name="Mondo S."/>
            <person name="Pangilinan J."/>
            <person name="Riley R."/>
            <person name="LaButti K."/>
            <person name="Andreopoulos B."/>
            <person name="Lipzen A."/>
            <person name="Chen C."/>
            <person name="Yan M."/>
            <person name="Daum C."/>
            <person name="Ng V."/>
            <person name="Clum A."/>
            <person name="Steindorff A."/>
            <person name="Ohm R.A."/>
            <person name="Martin F."/>
            <person name="Silar P."/>
            <person name="Natvig D.O."/>
            <person name="Lalanne C."/>
            <person name="Gautier V."/>
            <person name="Ament-Velasquez S.L."/>
            <person name="Kruys A."/>
            <person name="Hutchinson M.I."/>
            <person name="Powell A.J."/>
            <person name="Barry K."/>
            <person name="Miller A.N."/>
            <person name="Grigoriev I.V."/>
            <person name="Debuchy R."/>
            <person name="Gladieux P."/>
            <person name="Hiltunen Thoren M."/>
            <person name="Johannesson H."/>
        </authorList>
    </citation>
    <scope>NUCLEOTIDE SEQUENCE</scope>
    <source>
        <strain evidence="2">CBS 990.96</strain>
    </source>
</reference>
<sequence>MYLTSALLLTGLAAASPLQNRQAAAVTSTSSVVATPTPIACPSNSTTTVSISPEIIQQIMPTSNSCDPAQSLPEDCRTAEQAAPFISKSSEGLTPAEIAGTLALMGLESADLKFKHNVFPGRPGQGTAGMLMPNFVGEYATSVFGTEAVAEKGGDVAAILEMVVVDEHNFGSVRWFYESKCDAGVKEQLKKGTDEGFKAYMGCVGVDGGNADRLAYWERAKTAFKL</sequence>
<comment type="caution">
    <text evidence="2">The sequence shown here is derived from an EMBL/GenBank/DDBJ whole genome shotgun (WGS) entry which is preliminary data.</text>
</comment>
<keyword evidence="1" id="KW-0732">Signal</keyword>
<name>A0AAN7GY07_9PEZI</name>
<dbReference type="Proteomes" id="UP001301958">
    <property type="component" value="Unassembled WGS sequence"/>
</dbReference>
<feature type="chain" id="PRO_5042976152" evidence="1">
    <location>
        <begin position="16"/>
        <end position="226"/>
    </location>
</feature>
<gene>
    <name evidence="2" type="ORF">QBC38DRAFT_471979</name>
</gene>
<organism evidence="2 3">
    <name type="scientific">Podospora fimiseda</name>
    <dbReference type="NCBI Taxonomy" id="252190"/>
    <lineage>
        <taxon>Eukaryota</taxon>
        <taxon>Fungi</taxon>
        <taxon>Dikarya</taxon>
        <taxon>Ascomycota</taxon>
        <taxon>Pezizomycotina</taxon>
        <taxon>Sordariomycetes</taxon>
        <taxon>Sordariomycetidae</taxon>
        <taxon>Sordariales</taxon>
        <taxon>Podosporaceae</taxon>
        <taxon>Podospora</taxon>
    </lineage>
</organism>
<reference evidence="2" key="2">
    <citation type="submission" date="2023-05" db="EMBL/GenBank/DDBJ databases">
        <authorList>
            <consortium name="Lawrence Berkeley National Laboratory"/>
            <person name="Steindorff A."/>
            <person name="Hensen N."/>
            <person name="Bonometti L."/>
            <person name="Westerberg I."/>
            <person name="Brannstrom I.O."/>
            <person name="Guillou S."/>
            <person name="Cros-Aarteil S."/>
            <person name="Calhoun S."/>
            <person name="Haridas S."/>
            <person name="Kuo A."/>
            <person name="Mondo S."/>
            <person name="Pangilinan J."/>
            <person name="Riley R."/>
            <person name="Labutti K."/>
            <person name="Andreopoulos B."/>
            <person name="Lipzen A."/>
            <person name="Chen C."/>
            <person name="Yanf M."/>
            <person name="Daum C."/>
            <person name="Ng V."/>
            <person name="Clum A."/>
            <person name="Ohm R."/>
            <person name="Martin F."/>
            <person name="Silar P."/>
            <person name="Natvig D."/>
            <person name="Lalanne C."/>
            <person name="Gautier V."/>
            <person name="Ament-Velasquez S.L."/>
            <person name="Kruys A."/>
            <person name="Hutchinson M.I."/>
            <person name="Powell A.J."/>
            <person name="Barry K."/>
            <person name="Miller A.N."/>
            <person name="Grigoriev I.V."/>
            <person name="Debuchy R."/>
            <person name="Gladieux P."/>
            <person name="Thoren M.H."/>
            <person name="Johannesson H."/>
        </authorList>
    </citation>
    <scope>NUCLEOTIDE SEQUENCE</scope>
    <source>
        <strain evidence="2">CBS 990.96</strain>
    </source>
</reference>
<evidence type="ECO:0000313" key="2">
    <source>
        <dbReference type="EMBL" id="KAK4229501.1"/>
    </source>
</evidence>
<accession>A0AAN7GY07</accession>
<proteinExistence type="predicted"/>
<feature type="signal peptide" evidence="1">
    <location>
        <begin position="1"/>
        <end position="15"/>
    </location>
</feature>
<evidence type="ECO:0000256" key="1">
    <source>
        <dbReference type="SAM" id="SignalP"/>
    </source>
</evidence>
<keyword evidence="3" id="KW-1185">Reference proteome</keyword>
<protein>
    <submittedName>
        <fullName evidence="2">Uncharacterized protein</fullName>
    </submittedName>
</protein>
<evidence type="ECO:0000313" key="3">
    <source>
        <dbReference type="Proteomes" id="UP001301958"/>
    </source>
</evidence>
<dbReference type="EMBL" id="MU865307">
    <property type="protein sequence ID" value="KAK4229501.1"/>
    <property type="molecule type" value="Genomic_DNA"/>
</dbReference>